<feature type="compositionally biased region" description="Basic and acidic residues" evidence="1">
    <location>
        <begin position="342"/>
        <end position="355"/>
    </location>
</feature>
<dbReference type="EMBL" id="CACVKT020003246">
    <property type="protein sequence ID" value="CAC5382636.1"/>
    <property type="molecule type" value="Genomic_DNA"/>
</dbReference>
<evidence type="ECO:0000256" key="1">
    <source>
        <dbReference type="SAM" id="MobiDB-lite"/>
    </source>
</evidence>
<dbReference type="AlphaFoldDB" id="A0A6J8BGA3"/>
<reference evidence="2 3" key="1">
    <citation type="submission" date="2020-06" db="EMBL/GenBank/DDBJ databases">
        <authorList>
            <person name="Li R."/>
            <person name="Bekaert M."/>
        </authorList>
    </citation>
    <scope>NUCLEOTIDE SEQUENCE [LARGE SCALE GENOMIC DNA]</scope>
    <source>
        <strain evidence="3">wild</strain>
    </source>
</reference>
<feature type="region of interest" description="Disordered" evidence="1">
    <location>
        <begin position="312"/>
        <end position="374"/>
    </location>
</feature>
<feature type="compositionally biased region" description="Basic and acidic residues" evidence="1">
    <location>
        <begin position="260"/>
        <end position="274"/>
    </location>
</feature>
<feature type="region of interest" description="Disordered" evidence="1">
    <location>
        <begin position="152"/>
        <end position="300"/>
    </location>
</feature>
<protein>
    <submittedName>
        <fullName evidence="2">Uncharacterized protein</fullName>
    </submittedName>
</protein>
<name>A0A6J8BGA3_MYTCO</name>
<dbReference type="Proteomes" id="UP000507470">
    <property type="component" value="Unassembled WGS sequence"/>
</dbReference>
<feature type="compositionally biased region" description="Basic and acidic residues" evidence="1">
    <location>
        <begin position="312"/>
        <end position="334"/>
    </location>
</feature>
<sequence length="393" mass="44918">MAYQKISTVSLKVITAHVRVTKWTCTNSVSPNCSGYKLKIGYAKVKGCTIFTDSIKTFTQNENEETFPLSSKNGTTFTFIPKNTSNERLIVVVVDDRDNFQATTCEDLHKRHEQGNKTFIHTDAYFALGSAKYRWTRNNQVNDYYTSSKIKKELSDHSERKEEHTVNKKKKKKRKKECDSETKSNTPNVKTEGKQGSHEHADQTRQSNSNKSKKEENVSKTNGNESFNKDEITPLEYQCEVSKIDENTPSKKSKCKKDKKKFDKDEQDKQKDNENNSMEAQIEHHNEQSKHNESQASEEVLSGRCKYIPVAEKGDCSVENKNDESRLERSKSVIDENANSIRKLEMRNTDSENKRSKSARASNSKNKRSPNTRLHLQNFTGSSEEAVLCVAIS</sequence>
<feature type="compositionally biased region" description="Basic and acidic residues" evidence="1">
    <location>
        <begin position="281"/>
        <end position="293"/>
    </location>
</feature>
<evidence type="ECO:0000313" key="3">
    <source>
        <dbReference type="Proteomes" id="UP000507470"/>
    </source>
</evidence>
<organism evidence="2 3">
    <name type="scientific">Mytilus coruscus</name>
    <name type="common">Sea mussel</name>
    <dbReference type="NCBI Taxonomy" id="42192"/>
    <lineage>
        <taxon>Eukaryota</taxon>
        <taxon>Metazoa</taxon>
        <taxon>Spiralia</taxon>
        <taxon>Lophotrochozoa</taxon>
        <taxon>Mollusca</taxon>
        <taxon>Bivalvia</taxon>
        <taxon>Autobranchia</taxon>
        <taxon>Pteriomorphia</taxon>
        <taxon>Mytilida</taxon>
        <taxon>Mytiloidea</taxon>
        <taxon>Mytilidae</taxon>
        <taxon>Mytilinae</taxon>
        <taxon>Mytilus</taxon>
    </lineage>
</organism>
<dbReference type="OrthoDB" id="10575594at2759"/>
<gene>
    <name evidence="2" type="ORF">MCOR_18442</name>
</gene>
<feature type="compositionally biased region" description="Basic and acidic residues" evidence="1">
    <location>
        <begin position="191"/>
        <end position="203"/>
    </location>
</feature>
<proteinExistence type="predicted"/>
<evidence type="ECO:0000313" key="2">
    <source>
        <dbReference type="EMBL" id="CAC5382636.1"/>
    </source>
</evidence>
<accession>A0A6J8BGA3</accession>
<feature type="compositionally biased region" description="Basic and acidic residues" evidence="1">
    <location>
        <begin position="152"/>
        <end position="166"/>
    </location>
</feature>
<keyword evidence="3" id="KW-1185">Reference proteome</keyword>